<accession>A0AAI9DFM0</accession>
<dbReference type="GO" id="GO:0022857">
    <property type="term" value="F:transmembrane transporter activity"/>
    <property type="evidence" value="ECO:0007669"/>
    <property type="project" value="InterPro"/>
</dbReference>
<gene>
    <name evidence="8" type="ORF">RG298_004039</name>
</gene>
<feature type="transmembrane region" description="Helical" evidence="6">
    <location>
        <begin position="334"/>
        <end position="354"/>
    </location>
</feature>
<dbReference type="InterPro" id="IPR020846">
    <property type="entry name" value="MFS_dom"/>
</dbReference>
<evidence type="ECO:0000256" key="5">
    <source>
        <dbReference type="ARBA" id="ARBA00023136"/>
    </source>
</evidence>
<evidence type="ECO:0000259" key="7">
    <source>
        <dbReference type="PROSITE" id="PS50850"/>
    </source>
</evidence>
<feature type="transmembrane region" description="Helical" evidence="6">
    <location>
        <begin position="309"/>
        <end position="328"/>
    </location>
</feature>
<dbReference type="InterPro" id="IPR011701">
    <property type="entry name" value="MFS"/>
</dbReference>
<dbReference type="Gene3D" id="1.20.1250.20">
    <property type="entry name" value="MFS general substrate transporter like domains"/>
    <property type="match status" value="2"/>
</dbReference>
<dbReference type="PROSITE" id="PS50850">
    <property type="entry name" value="MFS"/>
    <property type="match status" value="1"/>
</dbReference>
<evidence type="ECO:0000256" key="2">
    <source>
        <dbReference type="ARBA" id="ARBA00022448"/>
    </source>
</evidence>
<protein>
    <submittedName>
        <fullName evidence="8">MFS transporter</fullName>
    </submittedName>
</protein>
<evidence type="ECO:0000256" key="4">
    <source>
        <dbReference type="ARBA" id="ARBA00022989"/>
    </source>
</evidence>
<dbReference type="PANTHER" id="PTHR43791">
    <property type="entry name" value="PERMEASE-RELATED"/>
    <property type="match status" value="1"/>
</dbReference>
<keyword evidence="4 6" id="KW-1133">Transmembrane helix</keyword>
<dbReference type="SUPFAM" id="SSF103473">
    <property type="entry name" value="MFS general substrate transporter"/>
    <property type="match status" value="1"/>
</dbReference>
<dbReference type="AlphaFoldDB" id="A0AAI9DFM0"/>
<evidence type="ECO:0000313" key="8">
    <source>
        <dbReference type="EMBL" id="EMJ5136244.1"/>
    </source>
</evidence>
<proteinExistence type="predicted"/>
<feature type="domain" description="Major facilitator superfamily (MFS) profile" evidence="7">
    <location>
        <begin position="17"/>
        <end position="424"/>
    </location>
</feature>
<feature type="transmembrane region" description="Helical" evidence="6">
    <location>
        <begin position="141"/>
        <end position="163"/>
    </location>
</feature>
<dbReference type="InterPro" id="IPR036259">
    <property type="entry name" value="MFS_trans_sf"/>
</dbReference>
<dbReference type="EMBL" id="ABMABF030000018">
    <property type="protein sequence ID" value="EMJ5136244.1"/>
    <property type="molecule type" value="Genomic_DNA"/>
</dbReference>
<feature type="transmembrane region" description="Helical" evidence="6">
    <location>
        <begin position="242"/>
        <end position="266"/>
    </location>
</feature>
<feature type="transmembrane region" description="Helical" evidence="6">
    <location>
        <begin position="175"/>
        <end position="195"/>
    </location>
</feature>
<feature type="transmembrane region" description="Helical" evidence="6">
    <location>
        <begin position="82"/>
        <end position="102"/>
    </location>
</feature>
<dbReference type="Pfam" id="PF07690">
    <property type="entry name" value="MFS_1"/>
    <property type="match status" value="1"/>
</dbReference>
<feature type="transmembrane region" description="Helical" evidence="6">
    <location>
        <begin position="400"/>
        <end position="420"/>
    </location>
</feature>
<feature type="transmembrane region" description="Helical" evidence="6">
    <location>
        <begin position="108"/>
        <end position="129"/>
    </location>
</feature>
<comment type="subcellular location">
    <subcellularLocation>
        <location evidence="1">Membrane</location>
        <topology evidence="1">Multi-pass membrane protein</topology>
    </subcellularLocation>
</comment>
<keyword evidence="5 6" id="KW-0472">Membrane</keyword>
<evidence type="ECO:0000256" key="1">
    <source>
        <dbReference type="ARBA" id="ARBA00004141"/>
    </source>
</evidence>
<comment type="caution">
    <text evidence="8">The sequence shown here is derived from an EMBL/GenBank/DDBJ whole genome shotgun (WGS) entry which is preliminary data.</text>
</comment>
<feature type="transmembrane region" description="Helical" evidence="6">
    <location>
        <begin position="361"/>
        <end position="380"/>
    </location>
</feature>
<keyword evidence="2" id="KW-0813">Transport</keyword>
<name>A0AAI9DFM0_PROST</name>
<evidence type="ECO:0000256" key="6">
    <source>
        <dbReference type="SAM" id="Phobius"/>
    </source>
</evidence>
<organism evidence="8">
    <name type="scientific">Providencia stuartii</name>
    <dbReference type="NCBI Taxonomy" id="588"/>
    <lineage>
        <taxon>Bacteria</taxon>
        <taxon>Pseudomonadati</taxon>
        <taxon>Pseudomonadota</taxon>
        <taxon>Gammaproteobacteria</taxon>
        <taxon>Enterobacterales</taxon>
        <taxon>Morganellaceae</taxon>
        <taxon>Providencia</taxon>
    </lineage>
</organism>
<reference evidence="8" key="1">
    <citation type="submission" date="2024-02" db="EMBL/GenBank/DDBJ databases">
        <authorList>
            <consortium name="Clinical and Environmental Microbiology Branch: Whole genome sequencing antimicrobial resistance pathogens in the healthcare setting"/>
        </authorList>
    </citation>
    <scope>NUCLEOTIDE SEQUENCE</scope>
    <source>
        <strain evidence="8">2021GO-0154</strain>
    </source>
</reference>
<dbReference type="FunFam" id="1.20.1250.20:FF:000018">
    <property type="entry name" value="MFS transporter permease"/>
    <property type="match status" value="1"/>
</dbReference>
<evidence type="ECO:0000256" key="3">
    <source>
        <dbReference type="ARBA" id="ARBA00022692"/>
    </source>
</evidence>
<dbReference type="PANTHER" id="PTHR43791:SF36">
    <property type="entry name" value="TRANSPORTER, PUTATIVE (AFU_ORTHOLOGUE AFUA_6G08340)-RELATED"/>
    <property type="match status" value="1"/>
</dbReference>
<feature type="transmembrane region" description="Helical" evidence="6">
    <location>
        <begin position="50"/>
        <end position="70"/>
    </location>
</feature>
<feature type="transmembrane region" description="Helical" evidence="6">
    <location>
        <begin position="278"/>
        <end position="297"/>
    </location>
</feature>
<dbReference type="GO" id="GO:0016020">
    <property type="term" value="C:membrane"/>
    <property type="evidence" value="ECO:0007669"/>
    <property type="project" value="UniProtKB-SubCell"/>
</dbReference>
<dbReference type="CDD" id="cd17319">
    <property type="entry name" value="MFS_ExuT_GudP_like"/>
    <property type="match status" value="1"/>
</dbReference>
<sequence>MSIALYTSTLKKLNSKIIPFAIIGYFIANLDKTNISIAALQMNADLGLTASMYGLGVGMFYISYIIFEIPSNIIMTRVGARVWIARIMITWGLVSAGMSLVQTPTQLYVMRFLLGMAEAGFTPGIIYYISCWFPRSNRARAMSFFYMGSVLASIIGLPMSGSILNMHGIADIAGWRWMFAIEGLPAVILGIIILWRLPSSPEKAKWLSEPEKKWLITQLEEDNKDVVVNKNHSWLSSLKNKVVLLLSLVWFLQAFGSIGITLFLPLILKSIVSEQSNFVISLLSAVPFVFACLFMYLNGRHSDMTKERSLHMGLPLILAGISLAIAIYSSNLLLSYILLVLTVGFNFALTPIFWAVTTEKLAGVAAAASIAFINTIANFVGLGLPPLLGKIKDLTDSYHYGLLIVAIALVLGGIVGIVVARPNKNTATEDPALTS</sequence>
<keyword evidence="3 6" id="KW-0812">Transmembrane</keyword>